<dbReference type="EMBL" id="JAHUTJ010024633">
    <property type="protein sequence ID" value="MED6272879.1"/>
    <property type="molecule type" value="Genomic_DNA"/>
</dbReference>
<protein>
    <submittedName>
        <fullName evidence="1">Uncharacterized protein</fullName>
    </submittedName>
</protein>
<evidence type="ECO:0000313" key="1">
    <source>
        <dbReference type="EMBL" id="MED6272879.1"/>
    </source>
</evidence>
<keyword evidence="2" id="KW-1185">Reference proteome</keyword>
<name>A0ABU7DF95_9TELE</name>
<accession>A0ABU7DF95</accession>
<reference evidence="1 2" key="1">
    <citation type="submission" date="2021-06" db="EMBL/GenBank/DDBJ databases">
        <authorList>
            <person name="Palmer J.M."/>
        </authorList>
    </citation>
    <scope>NUCLEOTIDE SEQUENCE [LARGE SCALE GENOMIC DNA]</scope>
    <source>
        <strain evidence="1 2">CL_MEX2019</strain>
        <tissue evidence="1">Muscle</tissue>
    </source>
</reference>
<comment type="caution">
    <text evidence="1">The sequence shown here is derived from an EMBL/GenBank/DDBJ whole genome shotgun (WGS) entry which is preliminary data.</text>
</comment>
<sequence>MRVGYTSEGNGCAGTNFTQNVDQTDTQHSLVYCSLIRNIFLPWLDWQSPASHPLHMAQALSELIKRRFFTSPDAREKKEKKRGREEKSQKGAYCSLFTLVFW</sequence>
<organism evidence="1 2">
    <name type="scientific">Characodon lateralis</name>
    <dbReference type="NCBI Taxonomy" id="208331"/>
    <lineage>
        <taxon>Eukaryota</taxon>
        <taxon>Metazoa</taxon>
        <taxon>Chordata</taxon>
        <taxon>Craniata</taxon>
        <taxon>Vertebrata</taxon>
        <taxon>Euteleostomi</taxon>
        <taxon>Actinopterygii</taxon>
        <taxon>Neopterygii</taxon>
        <taxon>Teleostei</taxon>
        <taxon>Neoteleostei</taxon>
        <taxon>Acanthomorphata</taxon>
        <taxon>Ovalentaria</taxon>
        <taxon>Atherinomorphae</taxon>
        <taxon>Cyprinodontiformes</taxon>
        <taxon>Goodeidae</taxon>
        <taxon>Characodon</taxon>
    </lineage>
</organism>
<dbReference type="Proteomes" id="UP001352852">
    <property type="component" value="Unassembled WGS sequence"/>
</dbReference>
<proteinExistence type="predicted"/>
<evidence type="ECO:0000313" key="2">
    <source>
        <dbReference type="Proteomes" id="UP001352852"/>
    </source>
</evidence>
<gene>
    <name evidence="1" type="ORF">CHARACLAT_001157</name>
</gene>